<feature type="compositionally biased region" description="Basic and acidic residues" evidence="1">
    <location>
        <begin position="1"/>
        <end position="11"/>
    </location>
</feature>
<accession>A0ABD0PPE1</accession>
<organism evidence="2 3">
    <name type="scientific">Cirrhinus mrigala</name>
    <name type="common">Mrigala</name>
    <dbReference type="NCBI Taxonomy" id="683832"/>
    <lineage>
        <taxon>Eukaryota</taxon>
        <taxon>Metazoa</taxon>
        <taxon>Chordata</taxon>
        <taxon>Craniata</taxon>
        <taxon>Vertebrata</taxon>
        <taxon>Euteleostomi</taxon>
        <taxon>Actinopterygii</taxon>
        <taxon>Neopterygii</taxon>
        <taxon>Teleostei</taxon>
        <taxon>Ostariophysi</taxon>
        <taxon>Cypriniformes</taxon>
        <taxon>Cyprinidae</taxon>
        <taxon>Labeoninae</taxon>
        <taxon>Labeonini</taxon>
        <taxon>Cirrhinus</taxon>
    </lineage>
</organism>
<evidence type="ECO:0000256" key="1">
    <source>
        <dbReference type="SAM" id="MobiDB-lite"/>
    </source>
</evidence>
<evidence type="ECO:0000313" key="2">
    <source>
        <dbReference type="EMBL" id="KAL0175281.1"/>
    </source>
</evidence>
<dbReference type="EMBL" id="JAMKFB020000015">
    <property type="protein sequence ID" value="KAL0175281.1"/>
    <property type="molecule type" value="Genomic_DNA"/>
</dbReference>
<proteinExistence type="predicted"/>
<keyword evidence="3" id="KW-1185">Reference proteome</keyword>
<evidence type="ECO:0000313" key="3">
    <source>
        <dbReference type="Proteomes" id="UP001529510"/>
    </source>
</evidence>
<dbReference type="AlphaFoldDB" id="A0ABD0PPE1"/>
<feature type="region of interest" description="Disordered" evidence="1">
    <location>
        <begin position="1"/>
        <end position="49"/>
    </location>
</feature>
<protein>
    <submittedName>
        <fullName evidence="2">Uncharacterized protein</fullName>
    </submittedName>
</protein>
<feature type="non-terminal residue" evidence="2">
    <location>
        <position position="49"/>
    </location>
</feature>
<comment type="caution">
    <text evidence="2">The sequence shown here is derived from an EMBL/GenBank/DDBJ whole genome shotgun (WGS) entry which is preliminary data.</text>
</comment>
<feature type="compositionally biased region" description="Basic and acidic residues" evidence="1">
    <location>
        <begin position="37"/>
        <end position="49"/>
    </location>
</feature>
<sequence length="49" mass="5451">ETGRVSGRPDEDREESEILAECGRGGRKTSGDEEDEGRAGRLEHVHTRQ</sequence>
<gene>
    <name evidence="2" type="ORF">M9458_031249</name>
</gene>
<name>A0ABD0PPE1_CIRMR</name>
<feature type="non-terminal residue" evidence="2">
    <location>
        <position position="1"/>
    </location>
</feature>
<reference evidence="2 3" key="1">
    <citation type="submission" date="2024-05" db="EMBL/GenBank/DDBJ databases">
        <title>Genome sequencing and assembly of Indian major carp, Cirrhinus mrigala (Hamilton, 1822).</title>
        <authorList>
            <person name="Mohindra V."/>
            <person name="Chowdhury L.M."/>
            <person name="Lal K."/>
            <person name="Jena J.K."/>
        </authorList>
    </citation>
    <scope>NUCLEOTIDE SEQUENCE [LARGE SCALE GENOMIC DNA]</scope>
    <source>
        <strain evidence="2">CM1030</strain>
        <tissue evidence="2">Blood</tissue>
    </source>
</reference>
<dbReference type="Proteomes" id="UP001529510">
    <property type="component" value="Unassembled WGS sequence"/>
</dbReference>